<protein>
    <submittedName>
        <fullName evidence="4">Vegetative incompatibility protein HET-E-1</fullName>
    </submittedName>
</protein>
<evidence type="ECO:0000256" key="2">
    <source>
        <dbReference type="SAM" id="MobiDB-lite"/>
    </source>
</evidence>
<evidence type="ECO:0000313" key="5">
    <source>
        <dbReference type="Proteomes" id="UP000030106"/>
    </source>
</evidence>
<dbReference type="Pfam" id="PF24883">
    <property type="entry name" value="NPHP3_N"/>
    <property type="match status" value="1"/>
</dbReference>
<proteinExistence type="predicted"/>
<reference evidence="4 5" key="1">
    <citation type="submission" date="2012-10" db="EMBL/GenBank/DDBJ databases">
        <title>Genome sequencing and analysis of entomopathogenic fungi Beauveria bassiana D1-5.</title>
        <authorList>
            <person name="Li Q."/>
            <person name="Wang L."/>
            <person name="Zhang Z."/>
            <person name="Wang Q."/>
            <person name="Ren J."/>
            <person name="Wang M."/>
            <person name="Xu W."/>
            <person name="Wang J."/>
            <person name="Lu Y."/>
            <person name="Du Q."/>
            <person name="Sun Z."/>
        </authorList>
    </citation>
    <scope>NUCLEOTIDE SEQUENCE [LARGE SCALE GENOMIC DNA]</scope>
    <source>
        <strain evidence="4 5">D1-5</strain>
    </source>
</reference>
<feature type="domain" description="NACHT" evidence="3">
    <location>
        <begin position="303"/>
        <end position="420"/>
    </location>
</feature>
<comment type="caution">
    <text evidence="4">The sequence shown here is derived from an EMBL/GenBank/DDBJ whole genome shotgun (WGS) entry which is preliminary data.</text>
</comment>
<feature type="compositionally biased region" description="Basic and acidic residues" evidence="2">
    <location>
        <begin position="18"/>
        <end position="27"/>
    </location>
</feature>
<dbReference type="Gene3D" id="3.40.50.300">
    <property type="entry name" value="P-loop containing nucleotide triphosphate hydrolases"/>
    <property type="match status" value="1"/>
</dbReference>
<dbReference type="InterPro" id="IPR031359">
    <property type="entry name" value="NACHT_N"/>
</dbReference>
<gene>
    <name evidence="4" type="ORF">BBAD15_g11508</name>
</gene>
<accession>A0A0A2VR42</accession>
<dbReference type="InterPro" id="IPR027417">
    <property type="entry name" value="P-loop_NTPase"/>
</dbReference>
<feature type="compositionally biased region" description="Polar residues" evidence="2">
    <location>
        <begin position="65"/>
        <end position="76"/>
    </location>
</feature>
<feature type="compositionally biased region" description="Low complexity" evidence="2">
    <location>
        <begin position="1"/>
        <end position="17"/>
    </location>
</feature>
<dbReference type="Pfam" id="PF17100">
    <property type="entry name" value="NACHT_N"/>
    <property type="match status" value="1"/>
</dbReference>
<dbReference type="PANTHER" id="PTHR10039:SF5">
    <property type="entry name" value="NACHT DOMAIN-CONTAINING PROTEIN"/>
    <property type="match status" value="1"/>
</dbReference>
<dbReference type="Proteomes" id="UP000030106">
    <property type="component" value="Unassembled WGS sequence"/>
</dbReference>
<evidence type="ECO:0000313" key="4">
    <source>
        <dbReference type="EMBL" id="KGQ03269.1"/>
    </source>
</evidence>
<evidence type="ECO:0000259" key="3">
    <source>
        <dbReference type="PROSITE" id="PS50837"/>
    </source>
</evidence>
<dbReference type="AlphaFoldDB" id="A0A0A2VR42"/>
<dbReference type="PANTHER" id="PTHR10039">
    <property type="entry name" value="AMELOGENIN"/>
    <property type="match status" value="1"/>
</dbReference>
<organism evidence="4 5">
    <name type="scientific">Beauveria bassiana D1-5</name>
    <dbReference type="NCBI Taxonomy" id="1245745"/>
    <lineage>
        <taxon>Eukaryota</taxon>
        <taxon>Fungi</taxon>
        <taxon>Dikarya</taxon>
        <taxon>Ascomycota</taxon>
        <taxon>Pezizomycotina</taxon>
        <taxon>Sordariomycetes</taxon>
        <taxon>Hypocreomycetidae</taxon>
        <taxon>Hypocreales</taxon>
        <taxon>Cordycipitaceae</taxon>
        <taxon>Beauveria</taxon>
    </lineage>
</organism>
<dbReference type="InterPro" id="IPR056884">
    <property type="entry name" value="NPHP3-like_N"/>
</dbReference>
<dbReference type="HOGENOM" id="CLU_459255_0_0_1"/>
<dbReference type="SUPFAM" id="SSF52540">
    <property type="entry name" value="P-loop containing nucleoside triphosphate hydrolases"/>
    <property type="match status" value="1"/>
</dbReference>
<name>A0A0A2VR42_BEABA</name>
<sequence length="594" mass="65778">MQRRSPPLQLVSVVPPLEQREKQRAKETSTVTEPLTPPGRTTEATPDTKCGANKAVAPDAASFEKPTTSPSNTAQTKGRPVEREECYPPSTSTEAQSHALPDPSSYGTPRDVAKFILLAKGIVDVAIRNIPQAALPWAGVCVRLQILLNPATASSANLAGIAHGLGLIFPQGLANWDDWDAYLKTVIDAEGAVLKDWAQYDQCHAHDSREKLVKCAEGMESVLQAIRHDIRDFIALQKGMRRDTEDEECLRDLFVVDPQDDMKKIEKKKDKLLNEAYKWVLDTKEYAALTDWNHDAPGQPSRRLMWIKGPAGTGKTMLLIGIIRELSSHRAKLAPDLSHFFCQGTDAALNSATATLRSLVWLLLVQQPHLISHLRSKHKHAGSSLFKGDTAFIALSDAFKNMLKDPDLFPVYFVVDALDECEHGLADLVELISEFLTLSTLVFKELDAVDGNQSPLHGSYALHRFRTIPSGLLELYKHIMNRIEEGFDNDPQYCKNVLVVATLAFRPSTLSELAVLAELPDDMEPRTIVRKCGSLLTVKEEMVYLTHQSVKDYLHKNYESRLYPAGMAQGHADTSRRSFAGSTAEWAGSSLPIG</sequence>
<keyword evidence="1" id="KW-0677">Repeat</keyword>
<feature type="region of interest" description="Disordered" evidence="2">
    <location>
        <begin position="1"/>
        <end position="106"/>
    </location>
</feature>
<dbReference type="PROSITE" id="PS50837">
    <property type="entry name" value="NACHT"/>
    <property type="match status" value="1"/>
</dbReference>
<dbReference type="EMBL" id="ANFO01001259">
    <property type="protein sequence ID" value="KGQ03269.1"/>
    <property type="molecule type" value="Genomic_DNA"/>
</dbReference>
<evidence type="ECO:0000256" key="1">
    <source>
        <dbReference type="ARBA" id="ARBA00022737"/>
    </source>
</evidence>
<dbReference type="InterPro" id="IPR007111">
    <property type="entry name" value="NACHT_NTPase"/>
</dbReference>
<dbReference type="STRING" id="1245745.A0A0A2VR42"/>